<feature type="binding site" evidence="1">
    <location>
        <position position="44"/>
    </location>
    <ligand>
        <name>Mg(2+)</name>
        <dbReference type="ChEBI" id="CHEBI:18420"/>
        <label>4</label>
    </ligand>
</feature>
<feature type="binding site" evidence="1">
    <location>
        <begin position="122"/>
        <end position="123"/>
    </location>
    <ligand>
        <name>ATP</name>
        <dbReference type="ChEBI" id="CHEBI:30616"/>
    </ligand>
</feature>
<dbReference type="InterPro" id="IPR006283">
    <property type="entry name" value="ThiL-like"/>
</dbReference>
<keyword evidence="1" id="KW-0460">Magnesium</keyword>
<feature type="binding site" evidence="1">
    <location>
        <position position="382"/>
    </location>
    <ligand>
        <name>substrate</name>
    </ligand>
</feature>
<evidence type="ECO:0000256" key="1">
    <source>
        <dbReference type="HAMAP-Rule" id="MF_02128"/>
    </source>
</evidence>
<feature type="binding site" evidence="1">
    <location>
        <position position="30"/>
    </location>
    <ligand>
        <name>Mg(2+)</name>
        <dbReference type="ChEBI" id="CHEBI:18420"/>
        <label>3</label>
    </ligand>
</feature>
<feature type="compositionally biased region" description="Polar residues" evidence="2">
    <location>
        <begin position="242"/>
        <end position="256"/>
    </location>
</feature>
<feature type="binding site" evidence="1">
    <location>
        <position position="46"/>
    </location>
    <ligand>
        <name>Mg(2+)</name>
        <dbReference type="ChEBI" id="CHEBI:18420"/>
        <label>2</label>
    </ligand>
</feature>
<keyword evidence="1" id="KW-0808">Transferase</keyword>
<feature type="region of interest" description="Disordered" evidence="2">
    <location>
        <begin position="209"/>
        <end position="281"/>
    </location>
</feature>
<keyword evidence="1" id="KW-0479">Metal-binding</keyword>
<feature type="binding site" evidence="1">
    <location>
        <position position="123"/>
    </location>
    <ligand>
        <name>Mg(2+)</name>
        <dbReference type="ChEBI" id="CHEBI:18420"/>
        <label>1</label>
    </ligand>
</feature>
<dbReference type="PANTHER" id="PTHR30270">
    <property type="entry name" value="THIAMINE-MONOPHOSPHATE KINASE"/>
    <property type="match status" value="1"/>
</dbReference>
<feature type="binding site" evidence="1">
    <location>
        <position position="287"/>
    </location>
    <ligand>
        <name>Mg(2+)</name>
        <dbReference type="ChEBI" id="CHEBI:18420"/>
        <label>3</label>
    </ligand>
</feature>
<dbReference type="Proteomes" id="UP001317870">
    <property type="component" value="Chromosome"/>
</dbReference>
<feature type="binding site" evidence="1">
    <location>
        <position position="289"/>
    </location>
    <ligand>
        <name>ATP</name>
        <dbReference type="ChEBI" id="CHEBI:30616"/>
    </ligand>
</feature>
<dbReference type="Gene3D" id="3.90.650.10">
    <property type="entry name" value="PurM-like C-terminal domain"/>
    <property type="match status" value="2"/>
</dbReference>
<dbReference type="Pfam" id="PF00586">
    <property type="entry name" value="AIRS"/>
    <property type="match status" value="1"/>
</dbReference>
<feature type="binding site" evidence="1">
    <location>
        <position position="53"/>
    </location>
    <ligand>
        <name>substrate</name>
    </ligand>
</feature>
<dbReference type="HAMAP" id="MF_02128">
    <property type="entry name" value="TMP_kinase"/>
    <property type="match status" value="1"/>
</dbReference>
<sequence>MRELGEFALIDRINAGRVQAPGVLLGPGDDAALVAAPDGRFVVTTDMLVQDRHFRLDWSSPEDIGRKAIAQNAADVVAMGATPTAFVVALGCPADTPLAVIDGLADGMWAEAARAGASIAGGDLVRSRELVVSVTAFGDPVGAPITRADARVGDVVAVAGRLGWSAAGLAAFTAGATGPEVAEALAAHRVPQPPYAVVLDALRRVPRADSNVPQAQRISSQTDTTSDSAARGPATVSFDDGASNSPRVTAAESSGSVPPGADREAQTASERRVAGGGTDPGLHALTDVSDGLLADLGHIAAASGVGIDLASAALRDPALDLVAARLDADAAQWILTGGEDHAFAGAWSPDRALPAGWTAIGRVVAGRGLTVDGVAQTGDGGWESFRGADSSADGRPR</sequence>
<keyword evidence="1" id="KW-0547">Nucleotide-binding</keyword>
<feature type="compositionally biased region" description="Basic and acidic residues" evidence="2">
    <location>
        <begin position="261"/>
        <end position="273"/>
    </location>
</feature>
<keyword evidence="5" id="KW-1185">Reference proteome</keyword>
<dbReference type="CDD" id="cd02194">
    <property type="entry name" value="ThiL"/>
    <property type="match status" value="1"/>
</dbReference>
<feature type="binding site" evidence="1">
    <location>
        <position position="45"/>
    </location>
    <ligand>
        <name>Mg(2+)</name>
        <dbReference type="ChEBI" id="CHEBI:18420"/>
        <label>1</label>
    </ligand>
</feature>
<feature type="binding site" evidence="1">
    <location>
        <position position="147"/>
    </location>
    <ligand>
        <name>ATP</name>
        <dbReference type="ChEBI" id="CHEBI:30616"/>
    </ligand>
</feature>
<proteinExistence type="inferred from homology"/>
<dbReference type="NCBIfam" id="TIGR01379">
    <property type="entry name" value="thiL"/>
    <property type="match status" value="1"/>
</dbReference>
<evidence type="ECO:0000313" key="4">
    <source>
        <dbReference type="EMBL" id="BDT98414.1"/>
    </source>
</evidence>
<dbReference type="InterPro" id="IPR036676">
    <property type="entry name" value="PurM-like_C_sf"/>
</dbReference>
<feature type="binding site" evidence="1">
    <location>
        <position position="339"/>
    </location>
    <ligand>
        <name>substrate</name>
    </ligand>
</feature>
<protein>
    <recommendedName>
        <fullName evidence="1">Thiamine-monophosphate kinase</fullName>
        <shortName evidence="1">TMP kinase</shortName>
        <shortName evidence="1">Thiamine-phosphate kinase</shortName>
        <ecNumber evidence="1">2.7.4.16</ecNumber>
    </recommendedName>
</protein>
<dbReference type="InterPro" id="IPR016188">
    <property type="entry name" value="PurM-like_N"/>
</dbReference>
<feature type="binding site" evidence="1">
    <location>
        <position position="75"/>
    </location>
    <ligand>
        <name>Mg(2+)</name>
        <dbReference type="ChEBI" id="CHEBI:18420"/>
        <label>2</label>
    </ligand>
</feature>
<feature type="binding site" evidence="1">
    <location>
        <position position="290"/>
    </location>
    <ligand>
        <name>Mg(2+)</name>
        <dbReference type="ChEBI" id="CHEBI:18420"/>
        <label>5</label>
    </ligand>
</feature>
<dbReference type="RefSeq" id="WP_281878450.1">
    <property type="nucleotide sequence ID" value="NZ_AP026978.1"/>
</dbReference>
<comment type="function">
    <text evidence="1">Catalyzes the ATP-dependent phosphorylation of thiamine-monophosphate (TMP) to form thiamine-pyrophosphate (TPP), the active form of vitamin B1.</text>
</comment>
<dbReference type="EC" id="2.7.4.16" evidence="1"/>
<keyword evidence="1" id="KW-0784">Thiamine biosynthesis</keyword>
<dbReference type="SUPFAM" id="SSF55326">
    <property type="entry name" value="PurM N-terminal domain-like"/>
    <property type="match status" value="1"/>
</dbReference>
<evidence type="ECO:0000259" key="3">
    <source>
        <dbReference type="Pfam" id="PF00586"/>
    </source>
</evidence>
<gene>
    <name evidence="1" type="primary">thiL</name>
    <name evidence="4" type="ORF">IFM12276_14430</name>
</gene>
<reference evidence="4 5" key="1">
    <citation type="submission" date="2022-11" db="EMBL/GenBank/DDBJ databases">
        <title>Genome Sequencing of Nocardia sp. ON39_IFM12276 and assembly.</title>
        <authorList>
            <person name="Shimojima M."/>
            <person name="Toyokawa M."/>
            <person name="Uesaka K."/>
        </authorList>
    </citation>
    <scope>NUCLEOTIDE SEQUENCE [LARGE SCALE GENOMIC DNA]</scope>
    <source>
        <strain evidence="4 5">IFM 12276</strain>
    </source>
</reference>
<evidence type="ECO:0000313" key="5">
    <source>
        <dbReference type="Proteomes" id="UP001317870"/>
    </source>
</evidence>
<dbReference type="PANTHER" id="PTHR30270:SF0">
    <property type="entry name" value="THIAMINE-MONOPHOSPHATE KINASE"/>
    <property type="match status" value="1"/>
</dbReference>
<name>A0ABM8CTW9_9NOCA</name>
<comment type="catalytic activity">
    <reaction evidence="1">
        <text>thiamine phosphate + ATP = thiamine diphosphate + ADP</text>
        <dbReference type="Rhea" id="RHEA:15913"/>
        <dbReference type="ChEBI" id="CHEBI:30616"/>
        <dbReference type="ChEBI" id="CHEBI:37575"/>
        <dbReference type="ChEBI" id="CHEBI:58937"/>
        <dbReference type="ChEBI" id="CHEBI:456216"/>
        <dbReference type="EC" id="2.7.4.16"/>
    </reaction>
</comment>
<evidence type="ECO:0000256" key="2">
    <source>
        <dbReference type="SAM" id="MobiDB-lite"/>
    </source>
</evidence>
<feature type="binding site" evidence="1">
    <location>
        <position position="30"/>
    </location>
    <ligand>
        <name>Mg(2+)</name>
        <dbReference type="ChEBI" id="CHEBI:18420"/>
        <label>4</label>
    </ligand>
</feature>
<comment type="miscellaneous">
    <text evidence="1">Reaction mechanism of ThiL seems to utilize a direct, inline transfer of the gamma-phosphate of ATP to TMP rather than a phosphorylated enzyme intermediate.</text>
</comment>
<comment type="pathway">
    <text evidence="1">Cofactor biosynthesis; thiamine diphosphate biosynthesis; thiamine diphosphate from thiamine phosphate: step 1/1.</text>
</comment>
<feature type="binding site" evidence="1">
    <location>
        <position position="46"/>
    </location>
    <ligand>
        <name>Mg(2+)</name>
        <dbReference type="ChEBI" id="CHEBI:18420"/>
        <label>1</label>
    </ligand>
</feature>
<feature type="binding site" evidence="1">
    <location>
        <position position="75"/>
    </location>
    <ligand>
        <name>Mg(2+)</name>
        <dbReference type="ChEBI" id="CHEBI:18420"/>
        <label>4</label>
    </ligand>
</feature>
<feature type="domain" description="PurM-like N-terminal" evidence="3">
    <location>
        <begin position="28"/>
        <end position="138"/>
    </location>
</feature>
<feature type="compositionally biased region" description="Low complexity" evidence="2">
    <location>
        <begin position="219"/>
        <end position="228"/>
    </location>
</feature>
<dbReference type="Gene3D" id="3.30.1330.10">
    <property type="entry name" value="PurM-like, N-terminal domain"/>
    <property type="match status" value="1"/>
</dbReference>
<dbReference type="InterPro" id="IPR036921">
    <property type="entry name" value="PurM-like_N_sf"/>
</dbReference>
<organism evidence="4 5">
    <name type="scientific">Nocardia sputorum</name>
    <dbReference type="NCBI Taxonomy" id="2984338"/>
    <lineage>
        <taxon>Bacteria</taxon>
        <taxon>Bacillati</taxon>
        <taxon>Actinomycetota</taxon>
        <taxon>Actinomycetes</taxon>
        <taxon>Mycobacteriales</taxon>
        <taxon>Nocardiaceae</taxon>
        <taxon>Nocardia</taxon>
    </lineage>
</organism>
<comment type="similarity">
    <text evidence="1">Belongs to the thiamine-monophosphate kinase family.</text>
</comment>
<accession>A0ABM8CTW9</accession>
<keyword evidence="1" id="KW-0067">ATP-binding</keyword>
<feature type="binding site" evidence="1">
    <location>
        <position position="75"/>
    </location>
    <ligand>
        <name>Mg(2+)</name>
        <dbReference type="ChEBI" id="CHEBI:18420"/>
        <label>3</label>
    </ligand>
</feature>
<keyword evidence="1" id="KW-0418">Kinase</keyword>
<comment type="caution">
    <text evidence="1">Lacks conserved residue(s) required for the propagation of feature annotation.</text>
</comment>
<dbReference type="EMBL" id="AP026978">
    <property type="protein sequence ID" value="BDT98414.1"/>
    <property type="molecule type" value="Genomic_DNA"/>
</dbReference>
<dbReference type="SUPFAM" id="SSF56042">
    <property type="entry name" value="PurM C-terminal domain-like"/>
    <property type="match status" value="2"/>
</dbReference>